<name>A0A1B6PFD3_SORBI</name>
<evidence type="ECO:0000313" key="2">
    <source>
        <dbReference type="Proteomes" id="UP000000768"/>
    </source>
</evidence>
<reference evidence="1 2" key="1">
    <citation type="journal article" date="2009" name="Nature">
        <title>The Sorghum bicolor genome and the diversification of grasses.</title>
        <authorList>
            <person name="Paterson A.H."/>
            <person name="Bowers J.E."/>
            <person name="Bruggmann R."/>
            <person name="Dubchak I."/>
            <person name="Grimwood J."/>
            <person name="Gundlach H."/>
            <person name="Haberer G."/>
            <person name="Hellsten U."/>
            <person name="Mitros T."/>
            <person name="Poliakov A."/>
            <person name="Schmutz J."/>
            <person name="Spannagl M."/>
            <person name="Tang H."/>
            <person name="Wang X."/>
            <person name="Wicker T."/>
            <person name="Bharti A.K."/>
            <person name="Chapman J."/>
            <person name="Feltus F.A."/>
            <person name="Gowik U."/>
            <person name="Grigoriev I.V."/>
            <person name="Lyons E."/>
            <person name="Maher C.A."/>
            <person name="Martis M."/>
            <person name="Narechania A."/>
            <person name="Otillar R.P."/>
            <person name="Penning B.W."/>
            <person name="Salamov A.A."/>
            <person name="Wang Y."/>
            <person name="Zhang L."/>
            <person name="Carpita N.C."/>
            <person name="Freeling M."/>
            <person name="Gingle A.R."/>
            <person name="Hash C.T."/>
            <person name="Keller B."/>
            <person name="Klein P."/>
            <person name="Kresovich S."/>
            <person name="McCann M.C."/>
            <person name="Ming R."/>
            <person name="Peterson D.G."/>
            <person name="Mehboob-ur-Rahman"/>
            <person name="Ware D."/>
            <person name="Westhoff P."/>
            <person name="Mayer K.F."/>
            <person name="Messing J."/>
            <person name="Rokhsar D.S."/>
        </authorList>
    </citation>
    <scope>NUCLEOTIDE SEQUENCE [LARGE SCALE GENOMIC DNA]</scope>
    <source>
        <strain evidence="2">cv. BTx623</strain>
    </source>
</reference>
<accession>A0A1B6PFD3</accession>
<dbReference type="AlphaFoldDB" id="A0A1B6PFD3"/>
<gene>
    <name evidence="1" type="ORF">SORBI_3007G035200</name>
</gene>
<reference evidence="2" key="2">
    <citation type="journal article" date="2018" name="Plant J.">
        <title>The Sorghum bicolor reference genome: improved assembly, gene annotations, a transcriptome atlas, and signatures of genome organization.</title>
        <authorList>
            <person name="McCormick R.F."/>
            <person name="Truong S.K."/>
            <person name="Sreedasyam A."/>
            <person name="Jenkins J."/>
            <person name="Shu S."/>
            <person name="Sims D."/>
            <person name="Kennedy M."/>
            <person name="Amirebrahimi M."/>
            <person name="Weers B.D."/>
            <person name="McKinley B."/>
            <person name="Mattison A."/>
            <person name="Morishige D.T."/>
            <person name="Grimwood J."/>
            <person name="Schmutz J."/>
            <person name="Mullet J.E."/>
        </authorList>
    </citation>
    <scope>NUCLEOTIDE SEQUENCE [LARGE SCALE GENOMIC DNA]</scope>
    <source>
        <strain evidence="2">cv. BTx623</strain>
    </source>
</reference>
<evidence type="ECO:0000313" key="1">
    <source>
        <dbReference type="EMBL" id="KXG24388.1"/>
    </source>
</evidence>
<dbReference type="Proteomes" id="UP000000768">
    <property type="component" value="Chromosome 7"/>
</dbReference>
<dbReference type="EMBL" id="CM000766">
    <property type="protein sequence ID" value="KXG24388.1"/>
    <property type="molecule type" value="Genomic_DNA"/>
</dbReference>
<dbReference type="InParanoid" id="A0A1B6PFD3"/>
<proteinExistence type="predicted"/>
<sequence>MLMLNQSTLTKLLGRGRGHLYTSVVSFNLAAAAAEAANALARLQRYIYRSCAGSNQQLIPPAITLTPPSHHCPDRQVSFPISFASWWTDRLLDLFICVPRFTVDRRQYPHLFVCKVIIISAQIILV</sequence>
<protein>
    <submittedName>
        <fullName evidence="1">Uncharacterized protein</fullName>
    </submittedName>
</protein>
<dbReference type="Gramene" id="KXG24388">
    <property type="protein sequence ID" value="KXG24388"/>
    <property type="gene ID" value="SORBI_3007G035200"/>
</dbReference>
<organism evidence="1 2">
    <name type="scientific">Sorghum bicolor</name>
    <name type="common">Sorghum</name>
    <name type="synonym">Sorghum vulgare</name>
    <dbReference type="NCBI Taxonomy" id="4558"/>
    <lineage>
        <taxon>Eukaryota</taxon>
        <taxon>Viridiplantae</taxon>
        <taxon>Streptophyta</taxon>
        <taxon>Embryophyta</taxon>
        <taxon>Tracheophyta</taxon>
        <taxon>Spermatophyta</taxon>
        <taxon>Magnoliopsida</taxon>
        <taxon>Liliopsida</taxon>
        <taxon>Poales</taxon>
        <taxon>Poaceae</taxon>
        <taxon>PACMAD clade</taxon>
        <taxon>Panicoideae</taxon>
        <taxon>Andropogonodae</taxon>
        <taxon>Andropogoneae</taxon>
        <taxon>Sorghinae</taxon>
        <taxon>Sorghum</taxon>
    </lineage>
</organism>
<keyword evidence="2" id="KW-1185">Reference proteome</keyword>